<evidence type="ECO:0000256" key="2">
    <source>
        <dbReference type="ARBA" id="ARBA00023002"/>
    </source>
</evidence>
<dbReference type="SUPFAM" id="SSF51735">
    <property type="entry name" value="NAD(P)-binding Rossmann-fold domains"/>
    <property type="match status" value="1"/>
</dbReference>
<dbReference type="GO" id="GO:0016616">
    <property type="term" value="F:oxidoreductase activity, acting on the CH-OH group of donors, NAD or NADP as acceptor"/>
    <property type="evidence" value="ECO:0007669"/>
    <property type="project" value="InterPro"/>
</dbReference>
<name>A0A934HYJ9_9CLOT</name>
<evidence type="ECO:0000313" key="8">
    <source>
        <dbReference type="Proteomes" id="UP000622687"/>
    </source>
</evidence>
<evidence type="ECO:0000313" key="7">
    <source>
        <dbReference type="EMBL" id="MBI6872882.1"/>
    </source>
</evidence>
<evidence type="ECO:0000256" key="1">
    <source>
        <dbReference type="ARBA" id="ARBA00005854"/>
    </source>
</evidence>
<dbReference type="PANTHER" id="PTHR43333:SF1">
    <property type="entry name" value="D-ISOMER SPECIFIC 2-HYDROXYACID DEHYDROGENASE NAD-BINDING DOMAIN-CONTAINING PROTEIN"/>
    <property type="match status" value="1"/>
</dbReference>
<comment type="similarity">
    <text evidence="1 4">Belongs to the D-isomer specific 2-hydroxyacid dehydrogenase family.</text>
</comment>
<dbReference type="InterPro" id="IPR006139">
    <property type="entry name" value="D-isomer_2_OHA_DH_cat_dom"/>
</dbReference>
<feature type="domain" description="D-isomer specific 2-hydroxyacid dehydrogenase catalytic" evidence="5">
    <location>
        <begin position="13"/>
        <end position="309"/>
    </location>
</feature>
<dbReference type="PANTHER" id="PTHR43333">
    <property type="entry name" value="2-HACID_DH_C DOMAIN-CONTAINING PROTEIN"/>
    <property type="match status" value="1"/>
</dbReference>
<keyword evidence="3" id="KW-0520">NAD</keyword>
<dbReference type="InterPro" id="IPR036291">
    <property type="entry name" value="NAD(P)-bd_dom_sf"/>
</dbReference>
<dbReference type="Proteomes" id="UP000622687">
    <property type="component" value="Unassembled WGS sequence"/>
</dbReference>
<dbReference type="RefSeq" id="WP_211142370.1">
    <property type="nucleotide sequence ID" value="NZ_JAEEGB010000009.1"/>
</dbReference>
<dbReference type="InterPro" id="IPR029753">
    <property type="entry name" value="D-isomer_DH_CS"/>
</dbReference>
<gene>
    <name evidence="7" type="ORF">I6U51_09215</name>
</gene>
<feature type="domain" description="D-isomer specific 2-hydroxyacid dehydrogenase NAD-binding" evidence="6">
    <location>
        <begin position="107"/>
        <end position="277"/>
    </location>
</feature>
<keyword evidence="2 4" id="KW-0560">Oxidoreductase</keyword>
<protein>
    <submittedName>
        <fullName evidence="7">Phosphoglycerate dehydrogenase</fullName>
    </submittedName>
</protein>
<dbReference type="Gene3D" id="3.40.50.720">
    <property type="entry name" value="NAD(P)-binding Rossmann-like Domain"/>
    <property type="match status" value="2"/>
</dbReference>
<dbReference type="InterPro" id="IPR006140">
    <property type="entry name" value="D-isomer_DH_NAD-bd"/>
</dbReference>
<dbReference type="PROSITE" id="PS00671">
    <property type="entry name" value="D_2_HYDROXYACID_DH_3"/>
    <property type="match status" value="1"/>
</dbReference>
<proteinExistence type="inferred from homology"/>
<organism evidence="7 8">
    <name type="scientific">Clostridium aciditolerans</name>
    <dbReference type="NCBI Taxonomy" id="339861"/>
    <lineage>
        <taxon>Bacteria</taxon>
        <taxon>Bacillati</taxon>
        <taxon>Bacillota</taxon>
        <taxon>Clostridia</taxon>
        <taxon>Eubacteriales</taxon>
        <taxon>Clostridiaceae</taxon>
        <taxon>Clostridium</taxon>
    </lineage>
</organism>
<keyword evidence="8" id="KW-1185">Reference proteome</keyword>
<evidence type="ECO:0000259" key="5">
    <source>
        <dbReference type="Pfam" id="PF00389"/>
    </source>
</evidence>
<sequence length="315" mass="36166">MTIKALFTYDYGQENMNKIKSLGYDIITINEKNAVYSELLKDTEVLVCYNPFETLDISKMKMLKWIQLSSAGIDQLPLDYVKTSNVIITNNRGGYSVPMGEWIVLKILELLKHSHRLYENQKNKLWKMDSTILELCGKTIGFIGTGSIAEEAAKRLSGFDVKILGLNTAGRQVHHFDKCYGLKDINEMLSASDIVVVTIPYTRETHHLIDDEKFRCMKKGVCIINVARGSIINEKDLIKSIHEGKIYGAALDVVEDEPLHPDSPLWNLENVIITPHNSWISEMRNIRRFNMIYDNMKRYMKNEKLVNIIDINKGY</sequence>
<dbReference type="CDD" id="cd12155">
    <property type="entry name" value="PGDH_1"/>
    <property type="match status" value="1"/>
</dbReference>
<dbReference type="Pfam" id="PF02826">
    <property type="entry name" value="2-Hacid_dh_C"/>
    <property type="match status" value="1"/>
</dbReference>
<dbReference type="AlphaFoldDB" id="A0A934HYJ9"/>
<comment type="caution">
    <text evidence="7">The sequence shown here is derived from an EMBL/GenBank/DDBJ whole genome shotgun (WGS) entry which is preliminary data.</text>
</comment>
<reference evidence="7" key="1">
    <citation type="submission" date="2020-12" db="EMBL/GenBank/DDBJ databases">
        <title>Clostridium thailandense sp. nov., a novel acetogenic bacterium isolated from peat land soil in Thailand.</title>
        <authorList>
            <person name="Chaikitkaew S."/>
            <person name="Birkeland N.K."/>
        </authorList>
    </citation>
    <scope>NUCLEOTIDE SEQUENCE</scope>
    <source>
        <strain evidence="7">DSM 17425</strain>
    </source>
</reference>
<dbReference type="EMBL" id="JAEEGB010000009">
    <property type="protein sequence ID" value="MBI6872882.1"/>
    <property type="molecule type" value="Genomic_DNA"/>
</dbReference>
<evidence type="ECO:0000256" key="3">
    <source>
        <dbReference type="ARBA" id="ARBA00023027"/>
    </source>
</evidence>
<dbReference type="SUPFAM" id="SSF52283">
    <property type="entry name" value="Formate/glycerate dehydrogenase catalytic domain-like"/>
    <property type="match status" value="1"/>
</dbReference>
<evidence type="ECO:0000256" key="4">
    <source>
        <dbReference type="RuleBase" id="RU003719"/>
    </source>
</evidence>
<accession>A0A934HYJ9</accession>
<evidence type="ECO:0000259" key="6">
    <source>
        <dbReference type="Pfam" id="PF02826"/>
    </source>
</evidence>
<dbReference type="Pfam" id="PF00389">
    <property type="entry name" value="2-Hacid_dh"/>
    <property type="match status" value="1"/>
</dbReference>
<dbReference type="GO" id="GO:0051287">
    <property type="term" value="F:NAD binding"/>
    <property type="evidence" value="ECO:0007669"/>
    <property type="project" value="InterPro"/>
</dbReference>